<dbReference type="SUPFAM" id="SSF52047">
    <property type="entry name" value="RNI-like"/>
    <property type="match status" value="1"/>
</dbReference>
<accession>A0A8D0GEK6</accession>
<dbReference type="Ensembl" id="ENSSPUT00000005983.1">
    <property type="protein sequence ID" value="ENSSPUP00000005628.1"/>
    <property type="gene ID" value="ENSSPUG00000004353.1"/>
</dbReference>
<sequence length="72" mass="8249">MFPAHPQHSTGYRCFRLRECPVGPEDMHKLCQILARCPGLTEIDLSRNALSEQGIERLLISLPLLHSLRLLR</sequence>
<reference evidence="1" key="2">
    <citation type="submission" date="2025-09" db="UniProtKB">
        <authorList>
            <consortium name="Ensembl"/>
        </authorList>
    </citation>
    <scope>IDENTIFICATION</scope>
</reference>
<evidence type="ECO:0000313" key="1">
    <source>
        <dbReference type="Ensembl" id="ENSSPUP00000005628.1"/>
    </source>
</evidence>
<proteinExistence type="predicted"/>
<dbReference type="Proteomes" id="UP000694392">
    <property type="component" value="Unplaced"/>
</dbReference>
<dbReference type="Gene3D" id="3.80.10.10">
    <property type="entry name" value="Ribonuclease Inhibitor"/>
    <property type="match status" value="1"/>
</dbReference>
<evidence type="ECO:0000313" key="2">
    <source>
        <dbReference type="Proteomes" id="UP000694392"/>
    </source>
</evidence>
<keyword evidence="2" id="KW-1185">Reference proteome</keyword>
<protein>
    <submittedName>
        <fullName evidence="1">Uncharacterized protein</fullName>
    </submittedName>
</protein>
<organism evidence="1 2">
    <name type="scientific">Sphenodon punctatus</name>
    <name type="common">Tuatara</name>
    <name type="synonym">Hatteria punctata</name>
    <dbReference type="NCBI Taxonomy" id="8508"/>
    <lineage>
        <taxon>Eukaryota</taxon>
        <taxon>Metazoa</taxon>
        <taxon>Chordata</taxon>
        <taxon>Craniata</taxon>
        <taxon>Vertebrata</taxon>
        <taxon>Euteleostomi</taxon>
        <taxon>Lepidosauria</taxon>
        <taxon>Sphenodontia</taxon>
        <taxon>Sphenodontidae</taxon>
        <taxon>Sphenodon</taxon>
    </lineage>
</organism>
<reference evidence="1" key="1">
    <citation type="submission" date="2025-08" db="UniProtKB">
        <authorList>
            <consortium name="Ensembl"/>
        </authorList>
    </citation>
    <scope>IDENTIFICATION</scope>
</reference>
<dbReference type="AlphaFoldDB" id="A0A8D0GEK6"/>
<name>A0A8D0GEK6_SPHPU</name>
<dbReference type="InterPro" id="IPR032675">
    <property type="entry name" value="LRR_dom_sf"/>
</dbReference>